<feature type="compositionally biased region" description="Basic residues" evidence="8">
    <location>
        <begin position="152"/>
        <end position="165"/>
    </location>
</feature>
<dbReference type="CDD" id="cd11820">
    <property type="entry name" value="SH3_STAM"/>
    <property type="match status" value="1"/>
</dbReference>
<dbReference type="Gene3D" id="2.30.30.40">
    <property type="entry name" value="SH3 Domains"/>
    <property type="match status" value="1"/>
</dbReference>
<evidence type="ECO:0000256" key="8">
    <source>
        <dbReference type="SAM" id="MobiDB-lite"/>
    </source>
</evidence>
<dbReference type="GO" id="GO:0035091">
    <property type="term" value="F:phosphatidylinositol binding"/>
    <property type="evidence" value="ECO:0007669"/>
    <property type="project" value="InterPro"/>
</dbReference>
<feature type="domain" description="VHS" evidence="10">
    <location>
        <begin position="17"/>
        <end position="146"/>
    </location>
</feature>
<dbReference type="Gene3D" id="1.20.5.1940">
    <property type="match status" value="1"/>
</dbReference>
<evidence type="ECO:0000256" key="4">
    <source>
        <dbReference type="ARBA" id="ARBA00022448"/>
    </source>
</evidence>
<proteinExistence type="inferred from homology"/>
<dbReference type="STRING" id="48709.A0A1D2MNH8"/>
<keyword evidence="5" id="KW-0967">Endosome</keyword>
<feature type="region of interest" description="Disordered" evidence="8">
    <location>
        <begin position="444"/>
        <end position="529"/>
    </location>
</feature>
<feature type="domain" description="SH3" evidence="9">
    <location>
        <begin position="224"/>
        <end position="283"/>
    </location>
</feature>
<dbReference type="OrthoDB" id="10068368at2759"/>
<dbReference type="InterPro" id="IPR036028">
    <property type="entry name" value="SH3-like_dom_sf"/>
</dbReference>
<sequence length="618" mass="67700">MGIFGNTSSFDPIVEKCTAETNTKEDWGLMLDICDKVGTSPDAPKECFRAIVKRLRHQDPHVVLLAITLLDTCVSNCGLPFHLEIASREFEQEFRKLLQKHQEKTIRDKMLSCLQKWAENEFKSDPQLDLIPTLYNSLKGRGYDFPSDSPSKSKKSGHHHHHHKAKEQTVAAVQQEEADLAKAIELSLKDSQAQGSPQNKSLYPQVSGATGASSSSGSAATKDKEPRKVRALYDFEAAEDNELTFYSGEIVFVSDDSDPNWWEGENQRGRGLFPANFVTPDLDAEPSSYETKKLVQFAEEVEVKSIETIEPEVVEIDETKIDTVLHMLHEADPTGEVVDPPELASVEEQVQQMGPLIDQELEKIDRRHAQLTRLGGELVEALNMYHNLMRDPGVGPPVSLPYNMKMGMGVAGPATSVPNFHPGGPIQHPYGPYPYDMNGMSYQNAMMRPPNQPPHSAPPSTGPAYNNMPYTPPPTQMNGVNNTQINSPSHSGHPNSASVSIPNSQPPLTQSGPIPNQQQPPSSAVGQMNMNVPPMTAVPGQIPYSPPMMMNQPGQPPVHMGHLHQSVTPSSGAPAPQMNMGPVPNSMQMPLGMSPQPQQFGPVPPQFYAHPPANAPAM</sequence>
<evidence type="ECO:0000313" key="11">
    <source>
        <dbReference type="EMBL" id="ODM94640.1"/>
    </source>
</evidence>
<organism evidence="11 12">
    <name type="scientific">Orchesella cincta</name>
    <name type="common">Springtail</name>
    <name type="synonym">Podura cincta</name>
    <dbReference type="NCBI Taxonomy" id="48709"/>
    <lineage>
        <taxon>Eukaryota</taxon>
        <taxon>Metazoa</taxon>
        <taxon>Ecdysozoa</taxon>
        <taxon>Arthropoda</taxon>
        <taxon>Hexapoda</taxon>
        <taxon>Collembola</taxon>
        <taxon>Entomobryomorpha</taxon>
        <taxon>Entomobryoidea</taxon>
        <taxon>Orchesellidae</taxon>
        <taxon>Orchesellinae</taxon>
        <taxon>Orchesella</taxon>
    </lineage>
</organism>
<evidence type="ECO:0000256" key="1">
    <source>
        <dbReference type="ARBA" id="ARBA00004177"/>
    </source>
</evidence>
<dbReference type="InterPro" id="IPR003903">
    <property type="entry name" value="UIM_dom"/>
</dbReference>
<accession>A0A1D2MNH8</accession>
<evidence type="ECO:0000256" key="3">
    <source>
        <dbReference type="ARBA" id="ARBA00022443"/>
    </source>
</evidence>
<keyword evidence="3 7" id="KW-0728">SH3 domain</keyword>
<dbReference type="OMA" id="QVYRDWW"/>
<dbReference type="EMBL" id="LJIJ01000776">
    <property type="protein sequence ID" value="ODM94640.1"/>
    <property type="molecule type" value="Genomic_DNA"/>
</dbReference>
<comment type="similarity">
    <text evidence="2">Belongs to the STAM family.</text>
</comment>
<dbReference type="PROSITE" id="PS50330">
    <property type="entry name" value="UIM"/>
    <property type="match status" value="1"/>
</dbReference>
<feature type="region of interest" description="Disordered" evidence="8">
    <location>
        <begin position="190"/>
        <end position="226"/>
    </location>
</feature>
<evidence type="ECO:0000313" key="12">
    <source>
        <dbReference type="Proteomes" id="UP000094527"/>
    </source>
</evidence>
<dbReference type="Proteomes" id="UP000094527">
    <property type="component" value="Unassembled WGS sequence"/>
</dbReference>
<dbReference type="SMART" id="SM00326">
    <property type="entry name" value="SH3"/>
    <property type="match status" value="1"/>
</dbReference>
<dbReference type="SMART" id="SM00288">
    <property type="entry name" value="VHS"/>
    <property type="match status" value="1"/>
</dbReference>
<dbReference type="PROSITE" id="PS50002">
    <property type="entry name" value="SH3"/>
    <property type="match status" value="1"/>
</dbReference>
<evidence type="ECO:0000256" key="7">
    <source>
        <dbReference type="PROSITE-ProRule" id="PRU00192"/>
    </source>
</evidence>
<dbReference type="PANTHER" id="PTHR45929:SF3">
    <property type="entry name" value="JAK PATHWAY SIGNAL TRANSDUCTION ADAPTOR MOLECULE"/>
    <property type="match status" value="1"/>
</dbReference>
<dbReference type="Pfam" id="PF00790">
    <property type="entry name" value="VHS"/>
    <property type="match status" value="1"/>
</dbReference>
<dbReference type="InterPro" id="IPR050670">
    <property type="entry name" value="STAM"/>
</dbReference>
<feature type="compositionally biased region" description="Polar residues" evidence="8">
    <location>
        <begin position="190"/>
        <end position="204"/>
    </location>
</feature>
<dbReference type="PANTHER" id="PTHR45929">
    <property type="entry name" value="JAK PATHWAY SIGNAL TRANSDUCTION ADAPTOR MOLECULE"/>
    <property type="match status" value="1"/>
</dbReference>
<dbReference type="InterPro" id="IPR001452">
    <property type="entry name" value="SH3_domain"/>
</dbReference>
<comment type="subcellular location">
    <subcellularLocation>
        <location evidence="1">Endosome</location>
    </subcellularLocation>
</comment>
<comment type="caution">
    <text evidence="11">The sequence shown here is derived from an EMBL/GenBank/DDBJ whole genome shotgun (WGS) entry which is preliminary data.</text>
</comment>
<feature type="compositionally biased region" description="Polar residues" evidence="8">
    <location>
        <begin position="476"/>
        <end position="529"/>
    </location>
</feature>
<dbReference type="PROSITE" id="PS50179">
    <property type="entry name" value="VHS"/>
    <property type="match status" value="1"/>
</dbReference>
<dbReference type="SUPFAM" id="SSF50044">
    <property type="entry name" value="SH3-domain"/>
    <property type="match status" value="1"/>
</dbReference>
<feature type="compositionally biased region" description="Low complexity" evidence="8">
    <location>
        <begin position="207"/>
        <end position="220"/>
    </location>
</feature>
<keyword evidence="12" id="KW-1185">Reference proteome</keyword>
<reference evidence="11 12" key="1">
    <citation type="journal article" date="2016" name="Genome Biol. Evol.">
        <title>Gene Family Evolution Reflects Adaptation to Soil Environmental Stressors in the Genome of the Collembolan Orchesella cincta.</title>
        <authorList>
            <person name="Faddeeva-Vakhrusheva A."/>
            <person name="Derks M.F."/>
            <person name="Anvar S.Y."/>
            <person name="Agamennone V."/>
            <person name="Suring W."/>
            <person name="Smit S."/>
            <person name="van Straalen N.M."/>
            <person name="Roelofs D."/>
        </authorList>
    </citation>
    <scope>NUCLEOTIDE SEQUENCE [LARGE SCALE GENOMIC DNA]</scope>
    <source>
        <tissue evidence="11">Mixed pool</tissue>
    </source>
</reference>
<evidence type="ECO:0000259" key="10">
    <source>
        <dbReference type="PROSITE" id="PS50179"/>
    </source>
</evidence>
<dbReference type="FunFam" id="1.25.40.90:FF:000009">
    <property type="entry name" value="Putative signal transducing adapter molecule 1"/>
    <property type="match status" value="1"/>
</dbReference>
<dbReference type="InterPro" id="IPR008942">
    <property type="entry name" value="ENTH_VHS"/>
</dbReference>
<dbReference type="GO" id="GO:0043328">
    <property type="term" value="P:protein transport to vacuole involved in ubiquitin-dependent protein catabolic process via the multivesicular body sorting pathway"/>
    <property type="evidence" value="ECO:0007669"/>
    <property type="project" value="TreeGrafter"/>
</dbReference>
<gene>
    <name evidence="11" type="ORF">Ocin01_12038</name>
</gene>
<dbReference type="GO" id="GO:0043130">
    <property type="term" value="F:ubiquitin binding"/>
    <property type="evidence" value="ECO:0007669"/>
    <property type="project" value="InterPro"/>
</dbReference>
<feature type="region of interest" description="Disordered" evidence="8">
    <location>
        <begin position="145"/>
        <end position="172"/>
    </location>
</feature>
<dbReference type="PRINTS" id="PR00452">
    <property type="entry name" value="SH3DOMAIN"/>
</dbReference>
<dbReference type="AlphaFoldDB" id="A0A1D2MNH8"/>
<name>A0A1D2MNH8_ORCCI</name>
<dbReference type="CDD" id="cd03568">
    <property type="entry name" value="VHS_STAM"/>
    <property type="match status" value="1"/>
</dbReference>
<evidence type="ECO:0000256" key="6">
    <source>
        <dbReference type="ARBA" id="ARBA00022927"/>
    </source>
</evidence>
<dbReference type="Gene3D" id="1.25.40.90">
    <property type="match status" value="1"/>
</dbReference>
<dbReference type="SUPFAM" id="SSF48464">
    <property type="entry name" value="ENTH/VHS domain"/>
    <property type="match status" value="1"/>
</dbReference>
<evidence type="ECO:0000259" key="9">
    <source>
        <dbReference type="PROSITE" id="PS50002"/>
    </source>
</evidence>
<dbReference type="Pfam" id="PF00018">
    <property type="entry name" value="SH3_1"/>
    <property type="match status" value="1"/>
</dbReference>
<dbReference type="CDD" id="cd21388">
    <property type="entry name" value="GAT_STAM"/>
    <property type="match status" value="1"/>
</dbReference>
<feature type="compositionally biased region" description="Pro residues" evidence="8">
    <location>
        <begin position="450"/>
        <end position="461"/>
    </location>
</feature>
<dbReference type="InterPro" id="IPR002014">
    <property type="entry name" value="VHS_dom"/>
</dbReference>
<evidence type="ECO:0000256" key="5">
    <source>
        <dbReference type="ARBA" id="ARBA00022753"/>
    </source>
</evidence>
<evidence type="ECO:0000256" key="2">
    <source>
        <dbReference type="ARBA" id="ARBA00009666"/>
    </source>
</evidence>
<keyword evidence="6" id="KW-0653">Protein transport</keyword>
<dbReference type="GO" id="GO:0033565">
    <property type="term" value="C:ESCRT-0 complex"/>
    <property type="evidence" value="ECO:0007669"/>
    <property type="project" value="TreeGrafter"/>
</dbReference>
<keyword evidence="4" id="KW-0813">Transport</keyword>
<protein>
    <submittedName>
        <fullName evidence="11">Signal transducing adapter molecule 1</fullName>
    </submittedName>
</protein>